<dbReference type="SUPFAM" id="SSF54637">
    <property type="entry name" value="Thioesterase/thiol ester dehydrase-isomerase"/>
    <property type="match status" value="2"/>
</dbReference>
<keyword evidence="5" id="KW-1185">Reference proteome</keyword>
<evidence type="ECO:0000259" key="3">
    <source>
        <dbReference type="Pfam" id="PF22622"/>
    </source>
</evidence>
<evidence type="ECO:0000313" key="4">
    <source>
        <dbReference type="EMBL" id="MFC7362450.1"/>
    </source>
</evidence>
<evidence type="ECO:0000313" key="5">
    <source>
        <dbReference type="Proteomes" id="UP001596524"/>
    </source>
</evidence>
<feature type="domain" description="Peroxisomal multifunctional enzyme type 2-like N-terminal" evidence="3">
    <location>
        <begin position="20"/>
        <end position="145"/>
    </location>
</feature>
<evidence type="ECO:0000256" key="1">
    <source>
        <dbReference type="ARBA" id="ARBA00005254"/>
    </source>
</evidence>
<accession>A0ABW2N937</accession>
<dbReference type="Gene3D" id="3.10.129.10">
    <property type="entry name" value="Hotdog Thioesterase"/>
    <property type="match status" value="1"/>
</dbReference>
<name>A0ABW2N937_9ACTN</name>
<dbReference type="RefSeq" id="WP_255889123.1">
    <property type="nucleotide sequence ID" value="NZ_JAFMZM010000001.1"/>
</dbReference>
<feature type="domain" description="MaoC-like" evidence="2">
    <location>
        <begin position="174"/>
        <end position="276"/>
    </location>
</feature>
<dbReference type="EMBL" id="JBHTCH010000025">
    <property type="protein sequence ID" value="MFC7362450.1"/>
    <property type="molecule type" value="Genomic_DNA"/>
</dbReference>
<dbReference type="Proteomes" id="UP001596524">
    <property type="component" value="Unassembled WGS sequence"/>
</dbReference>
<gene>
    <name evidence="4" type="ORF">ACFQO6_19430</name>
</gene>
<evidence type="ECO:0000259" key="2">
    <source>
        <dbReference type="Pfam" id="PF01575"/>
    </source>
</evidence>
<dbReference type="InterPro" id="IPR029069">
    <property type="entry name" value="HotDog_dom_sf"/>
</dbReference>
<proteinExistence type="inferred from homology"/>
<protein>
    <submittedName>
        <fullName evidence="4">MaoC/PaaZ C-terminal domain-containing protein</fullName>
    </submittedName>
</protein>
<dbReference type="InterPro" id="IPR002539">
    <property type="entry name" value="MaoC-like_dom"/>
</dbReference>
<reference evidence="5" key="1">
    <citation type="journal article" date="2019" name="Int. J. Syst. Evol. Microbiol.">
        <title>The Global Catalogue of Microorganisms (GCM) 10K type strain sequencing project: providing services to taxonomists for standard genome sequencing and annotation.</title>
        <authorList>
            <consortium name="The Broad Institute Genomics Platform"/>
            <consortium name="The Broad Institute Genome Sequencing Center for Infectious Disease"/>
            <person name="Wu L."/>
            <person name="Ma J."/>
        </authorList>
    </citation>
    <scope>NUCLEOTIDE SEQUENCE [LARGE SCALE GENOMIC DNA]</scope>
    <source>
        <strain evidence="5">FCH27</strain>
    </source>
</reference>
<comment type="similarity">
    <text evidence="1">Belongs to the enoyl-CoA hydratase/isomerase family.</text>
</comment>
<dbReference type="PANTHER" id="PTHR13078:SF56">
    <property type="entry name" value="PEROXISOMAL MULTIFUNCTIONAL ENZYME TYPE 2"/>
    <property type="match status" value="1"/>
</dbReference>
<dbReference type="PANTHER" id="PTHR13078">
    <property type="entry name" value="PEROXISOMAL MULTIFUNCTIONAL ENZYME TYPE 2-RELATED"/>
    <property type="match status" value="1"/>
</dbReference>
<dbReference type="Pfam" id="PF01575">
    <property type="entry name" value="MaoC_dehydratas"/>
    <property type="match status" value="1"/>
</dbReference>
<organism evidence="4 5">
    <name type="scientific">Nocardioides astragali</name>
    <dbReference type="NCBI Taxonomy" id="1776736"/>
    <lineage>
        <taxon>Bacteria</taxon>
        <taxon>Bacillati</taxon>
        <taxon>Actinomycetota</taxon>
        <taxon>Actinomycetes</taxon>
        <taxon>Propionibacteriales</taxon>
        <taxon>Nocardioidaceae</taxon>
        <taxon>Nocardioides</taxon>
    </lineage>
</organism>
<dbReference type="InterPro" id="IPR054357">
    <property type="entry name" value="MFE-2_N"/>
</dbReference>
<sequence length="288" mass="31462">MTINAEKLLAWEFPVVDLAFSQKDAMLYALGVGLGTDPTDERELPFVYEERLAVLPSMAVVLGHPGPWFRDPATGIDWIQVLHGEQTLAVHGPLVPDVPLRCTTRVVDVEDKGEGRGALVRWARDIRDVSTGKLVATLESTLFCRNDGGFGGEQRPRPAVEEWPSTQPTDSCLRVISPRAALLYRLNGDMNPVHADPKVAADAGFERPILHGLCTFAVAIWSILSTLADDGVKVDDLSSVAVRFKAPVLPGQALLTDMWREGDRVRFRSTTGDGRVVLDMGDLRLQGG</sequence>
<dbReference type="Pfam" id="PF22622">
    <property type="entry name" value="MFE-2_hydrat-2_N"/>
    <property type="match status" value="1"/>
</dbReference>
<comment type="caution">
    <text evidence="4">The sequence shown here is derived from an EMBL/GenBank/DDBJ whole genome shotgun (WGS) entry which is preliminary data.</text>
</comment>